<protein>
    <submittedName>
        <fullName evidence="1">Toxin HicA</fullName>
    </submittedName>
</protein>
<dbReference type="RefSeq" id="WP_105325261.1">
    <property type="nucleotide sequence ID" value="NZ_CAJUDP010000005.1"/>
</dbReference>
<name>A0AB36CNP2_9CORY</name>
<evidence type="ECO:0000313" key="1">
    <source>
        <dbReference type="EMBL" id="NME90167.1"/>
    </source>
</evidence>
<dbReference type="Proteomes" id="UP000544551">
    <property type="component" value="Unassembled WGS sequence"/>
</dbReference>
<gene>
    <name evidence="1" type="ORF">HF853_10880</name>
</gene>
<comment type="caution">
    <text evidence="1">The sequence shown here is derived from an EMBL/GenBank/DDBJ whole genome shotgun (WGS) entry which is preliminary data.</text>
</comment>
<organism evidence="1 2">
    <name type="scientific">Corynebacterium stationis</name>
    <dbReference type="NCBI Taxonomy" id="1705"/>
    <lineage>
        <taxon>Bacteria</taxon>
        <taxon>Bacillati</taxon>
        <taxon>Actinomycetota</taxon>
        <taxon>Actinomycetes</taxon>
        <taxon>Mycobacteriales</taxon>
        <taxon>Corynebacteriaceae</taxon>
        <taxon>Corynebacterium</taxon>
    </lineage>
</organism>
<dbReference type="AlphaFoldDB" id="A0AB36CNP2"/>
<accession>A0AB36CNP2</accession>
<reference evidence="1 2" key="1">
    <citation type="submission" date="2020-04" db="EMBL/GenBank/DDBJ databases">
        <authorList>
            <person name="Hitch T.C.A."/>
            <person name="Wylensek D."/>
            <person name="Clavel T."/>
        </authorList>
    </citation>
    <scope>NUCLEOTIDE SEQUENCE [LARGE SCALE GENOMIC DNA]</scope>
    <source>
        <strain evidence="1 2">BL-383-APC-3D</strain>
    </source>
</reference>
<dbReference type="EMBL" id="JABAFZ010000009">
    <property type="protein sequence ID" value="NME90167.1"/>
    <property type="molecule type" value="Genomic_DNA"/>
</dbReference>
<proteinExistence type="predicted"/>
<sequence>MANSIDDIIQKIRRGSKDIKFSELEKVCDHYFESRNTRKSSHKTYKTPWPGNPRVNIQNANGKAKWYQAVQVLQAIDKLTAENNKKEN</sequence>
<evidence type="ECO:0000313" key="2">
    <source>
        <dbReference type="Proteomes" id="UP000544551"/>
    </source>
</evidence>